<dbReference type="AlphaFoldDB" id="A0A6J6TQL5"/>
<sequence length="131" mass="14208">MRPTLPQPLIRLIGVYRADGGLVGEVRYLIGHYLRGQSCSLCDITHATLRRKAAWDERVRALGIPFELVHLNEMEPSLAAFVGDRAACVVAETDNGWVLVLSNDELAATGGDVDAFMEALESALGSSMQIP</sequence>
<gene>
    <name evidence="1" type="ORF">UFOPK2786_01228</name>
</gene>
<reference evidence="1" key="1">
    <citation type="submission" date="2020-05" db="EMBL/GenBank/DDBJ databases">
        <authorList>
            <person name="Chiriac C."/>
            <person name="Salcher M."/>
            <person name="Ghai R."/>
            <person name="Kavagutti S V."/>
        </authorList>
    </citation>
    <scope>NUCLEOTIDE SEQUENCE</scope>
</reference>
<proteinExistence type="predicted"/>
<organism evidence="1">
    <name type="scientific">freshwater metagenome</name>
    <dbReference type="NCBI Taxonomy" id="449393"/>
    <lineage>
        <taxon>unclassified sequences</taxon>
        <taxon>metagenomes</taxon>
        <taxon>ecological metagenomes</taxon>
    </lineage>
</organism>
<evidence type="ECO:0000313" key="1">
    <source>
        <dbReference type="EMBL" id="CAB4749822.1"/>
    </source>
</evidence>
<dbReference type="EMBL" id="CAEZYW010000197">
    <property type="protein sequence ID" value="CAB4749822.1"/>
    <property type="molecule type" value="Genomic_DNA"/>
</dbReference>
<accession>A0A6J6TQL5</accession>
<protein>
    <submittedName>
        <fullName evidence="1">Unannotated protein</fullName>
    </submittedName>
</protein>
<name>A0A6J6TQL5_9ZZZZ</name>